<sequence length="197" mass="22581">MEILMENEAEYGRRIDLLIKSTNSEEQCDLCSNEFKKSNVTTNIKLHQQSKNMRINACITNDINLLLCTTDTETVYFDFEGRNGYLINLFTYQSCFVAYKVGSFNIPKRLVDLDKFRSSLITLFNWKESTINVSNQVICTLGRMENEYALADVAMDLFEEKPATPPSSTMKFIPVHLSPTSGSKRTRTIFENVNEPN</sequence>
<organism evidence="1 2">
    <name type="scientific">Thamnidium elegans</name>
    <dbReference type="NCBI Taxonomy" id="101142"/>
    <lineage>
        <taxon>Eukaryota</taxon>
        <taxon>Fungi</taxon>
        <taxon>Fungi incertae sedis</taxon>
        <taxon>Mucoromycota</taxon>
        <taxon>Mucoromycotina</taxon>
        <taxon>Mucoromycetes</taxon>
        <taxon>Mucorales</taxon>
        <taxon>Mucorineae</taxon>
        <taxon>Mucoraceae</taxon>
        <taxon>Thamnidium</taxon>
    </lineage>
</organism>
<dbReference type="AlphaFoldDB" id="A0A8H7VRW7"/>
<reference evidence="1" key="1">
    <citation type="submission" date="2021-01" db="EMBL/GenBank/DDBJ databases">
        <title>Metabolic potential, ecology and presence of endohyphal bacteria is reflected in genomic diversity of Mucoromycotina.</title>
        <authorList>
            <person name="Muszewska A."/>
            <person name="Okrasinska A."/>
            <person name="Steczkiewicz K."/>
            <person name="Drgas O."/>
            <person name="Orlowska M."/>
            <person name="Perlinska-Lenart U."/>
            <person name="Aleksandrzak-Piekarczyk T."/>
            <person name="Szatraj K."/>
            <person name="Zielenkiewicz U."/>
            <person name="Pilsyk S."/>
            <person name="Malc E."/>
            <person name="Mieczkowski P."/>
            <person name="Kruszewska J.S."/>
            <person name="Biernat P."/>
            <person name="Pawlowska J."/>
        </authorList>
    </citation>
    <scope>NUCLEOTIDE SEQUENCE</scope>
    <source>
        <strain evidence="1">WA0000018081</strain>
    </source>
</reference>
<keyword evidence="2" id="KW-1185">Reference proteome</keyword>
<dbReference type="Proteomes" id="UP000613177">
    <property type="component" value="Unassembled WGS sequence"/>
</dbReference>
<accession>A0A8H7VRW7</accession>
<name>A0A8H7VRW7_9FUNG</name>
<comment type="caution">
    <text evidence="1">The sequence shown here is derived from an EMBL/GenBank/DDBJ whole genome shotgun (WGS) entry which is preliminary data.</text>
</comment>
<gene>
    <name evidence="1" type="ORF">INT48_005356</name>
</gene>
<proteinExistence type="predicted"/>
<evidence type="ECO:0000313" key="1">
    <source>
        <dbReference type="EMBL" id="KAG2229087.1"/>
    </source>
</evidence>
<evidence type="ECO:0000313" key="2">
    <source>
        <dbReference type="Proteomes" id="UP000613177"/>
    </source>
</evidence>
<dbReference type="EMBL" id="JAEPRE010000312">
    <property type="protein sequence ID" value="KAG2229087.1"/>
    <property type="molecule type" value="Genomic_DNA"/>
</dbReference>
<protein>
    <submittedName>
        <fullName evidence="1">Uncharacterized protein</fullName>
    </submittedName>
</protein>